<name>V3ZIS8_LOTGI</name>
<dbReference type="HOGENOM" id="CLU_2148694_0_0_1"/>
<reference evidence="2 3" key="1">
    <citation type="journal article" date="2013" name="Nature">
        <title>Insights into bilaterian evolution from three spiralian genomes.</title>
        <authorList>
            <person name="Simakov O."/>
            <person name="Marletaz F."/>
            <person name="Cho S.J."/>
            <person name="Edsinger-Gonzales E."/>
            <person name="Havlak P."/>
            <person name="Hellsten U."/>
            <person name="Kuo D.H."/>
            <person name="Larsson T."/>
            <person name="Lv J."/>
            <person name="Arendt D."/>
            <person name="Savage R."/>
            <person name="Osoegawa K."/>
            <person name="de Jong P."/>
            <person name="Grimwood J."/>
            <person name="Chapman J.A."/>
            <person name="Shapiro H."/>
            <person name="Aerts A."/>
            <person name="Otillar R.P."/>
            <person name="Terry A.Y."/>
            <person name="Boore J.L."/>
            <person name="Grigoriev I.V."/>
            <person name="Lindberg D.R."/>
            <person name="Seaver E.C."/>
            <person name="Weisblat D.A."/>
            <person name="Putnam N.H."/>
            <person name="Rokhsar D.S."/>
        </authorList>
    </citation>
    <scope>NUCLEOTIDE SEQUENCE [LARGE SCALE GENOMIC DNA]</scope>
</reference>
<dbReference type="EMBL" id="KB203969">
    <property type="protein sequence ID" value="ESO82240.1"/>
    <property type="molecule type" value="Genomic_DNA"/>
</dbReference>
<proteinExistence type="predicted"/>
<accession>V3ZIS8</accession>
<evidence type="ECO:0000256" key="1">
    <source>
        <dbReference type="SAM" id="Phobius"/>
    </source>
</evidence>
<keyword evidence="1" id="KW-0812">Transmembrane</keyword>
<keyword evidence="3" id="KW-1185">Reference proteome</keyword>
<sequence length="112" mass="10946">MKGEYWNIDPYCYCANSAWGKVDGIRDIPIGGAAVTGLSGDDTAALAAGLIGLAALLPLLLCILCCLCPAGLCLKLCPCLAGCCGKKSAAAAGAGAAAGGAGGAKSDKLREV</sequence>
<dbReference type="AlphaFoldDB" id="V3ZIS8"/>
<keyword evidence="1" id="KW-0472">Membrane</keyword>
<dbReference type="Proteomes" id="UP000030746">
    <property type="component" value="Unassembled WGS sequence"/>
</dbReference>
<protein>
    <submittedName>
        <fullName evidence="2">Uncharacterized protein</fullName>
    </submittedName>
</protein>
<organism evidence="2 3">
    <name type="scientific">Lottia gigantea</name>
    <name type="common">Giant owl limpet</name>
    <dbReference type="NCBI Taxonomy" id="225164"/>
    <lineage>
        <taxon>Eukaryota</taxon>
        <taxon>Metazoa</taxon>
        <taxon>Spiralia</taxon>
        <taxon>Lophotrochozoa</taxon>
        <taxon>Mollusca</taxon>
        <taxon>Gastropoda</taxon>
        <taxon>Patellogastropoda</taxon>
        <taxon>Lottioidea</taxon>
        <taxon>Lottiidae</taxon>
        <taxon>Lottia</taxon>
    </lineage>
</organism>
<gene>
    <name evidence="2" type="ORF">LOTGIDRAFT_237073</name>
</gene>
<dbReference type="CTD" id="20250335"/>
<dbReference type="GeneID" id="20250335"/>
<evidence type="ECO:0000313" key="3">
    <source>
        <dbReference type="Proteomes" id="UP000030746"/>
    </source>
</evidence>
<dbReference type="RefSeq" id="XP_009067041.1">
    <property type="nucleotide sequence ID" value="XM_009068793.1"/>
</dbReference>
<feature type="transmembrane region" description="Helical" evidence="1">
    <location>
        <begin position="44"/>
        <end position="67"/>
    </location>
</feature>
<evidence type="ECO:0000313" key="2">
    <source>
        <dbReference type="EMBL" id="ESO82240.1"/>
    </source>
</evidence>
<dbReference type="KEGG" id="lgi:LOTGIDRAFT_237073"/>
<keyword evidence="1" id="KW-1133">Transmembrane helix</keyword>